<keyword evidence="2 3" id="KW-0067">ATP-binding</keyword>
<protein>
    <recommendedName>
        <fullName evidence="4">Protein kinase domain-containing protein</fullName>
    </recommendedName>
</protein>
<dbReference type="Pfam" id="PF00069">
    <property type="entry name" value="Pkinase"/>
    <property type="match status" value="2"/>
</dbReference>
<dbReference type="FunFam" id="3.30.200.20:FF:000553">
    <property type="entry name" value="Mitogen-activated protein kinase"/>
    <property type="match status" value="1"/>
</dbReference>
<dbReference type="EMBL" id="GL380239">
    <property type="protein sequence ID" value="EGT51076.1"/>
    <property type="molecule type" value="Genomic_DNA"/>
</dbReference>
<evidence type="ECO:0000313" key="5">
    <source>
        <dbReference type="EMBL" id="EGT51076.1"/>
    </source>
</evidence>
<dbReference type="Proteomes" id="UP000008068">
    <property type="component" value="Unassembled WGS sequence"/>
</dbReference>
<dbReference type="eggNOG" id="KOG0660">
    <property type="taxonomic scope" value="Eukaryota"/>
</dbReference>
<dbReference type="PANTHER" id="PTHR24055">
    <property type="entry name" value="MITOGEN-ACTIVATED PROTEIN KINASE"/>
    <property type="match status" value="1"/>
</dbReference>
<proteinExistence type="predicted"/>
<dbReference type="InterPro" id="IPR017441">
    <property type="entry name" value="Protein_kinase_ATP_BS"/>
</dbReference>
<keyword evidence="6" id="KW-1185">Reference proteome</keyword>
<dbReference type="InParanoid" id="G0PCD4"/>
<keyword evidence="1 3" id="KW-0547">Nucleotide-binding</keyword>
<gene>
    <name evidence="5" type="ORF">CAEBREN_29757</name>
</gene>
<dbReference type="SUPFAM" id="SSF56112">
    <property type="entry name" value="Protein kinase-like (PK-like)"/>
    <property type="match status" value="1"/>
</dbReference>
<dbReference type="AlphaFoldDB" id="G0PCD4"/>
<feature type="domain" description="Protein kinase" evidence="4">
    <location>
        <begin position="45"/>
        <end position="307"/>
    </location>
</feature>
<dbReference type="STRING" id="135651.G0PCD4"/>
<evidence type="ECO:0000256" key="2">
    <source>
        <dbReference type="ARBA" id="ARBA00022840"/>
    </source>
</evidence>
<accession>G0PCD4</accession>
<dbReference type="InterPro" id="IPR011009">
    <property type="entry name" value="Kinase-like_dom_sf"/>
</dbReference>
<dbReference type="OrthoDB" id="192887at2759"/>
<name>G0PCD4_CAEBE</name>
<dbReference type="InterPro" id="IPR050117">
    <property type="entry name" value="MAPK"/>
</dbReference>
<feature type="binding site" evidence="3">
    <location>
        <position position="75"/>
    </location>
    <ligand>
        <name>ATP</name>
        <dbReference type="ChEBI" id="CHEBI:30616"/>
    </ligand>
</feature>
<evidence type="ECO:0000256" key="1">
    <source>
        <dbReference type="ARBA" id="ARBA00022741"/>
    </source>
</evidence>
<dbReference type="Gene3D" id="1.10.510.10">
    <property type="entry name" value="Transferase(Phosphotransferase) domain 1"/>
    <property type="match status" value="2"/>
</dbReference>
<dbReference type="Gene3D" id="3.30.200.20">
    <property type="entry name" value="Phosphorylase Kinase, domain 1"/>
    <property type="match status" value="1"/>
</dbReference>
<evidence type="ECO:0000313" key="6">
    <source>
        <dbReference type="Proteomes" id="UP000008068"/>
    </source>
</evidence>
<dbReference type="InterPro" id="IPR000719">
    <property type="entry name" value="Prot_kinase_dom"/>
</dbReference>
<reference evidence="6" key="1">
    <citation type="submission" date="2011-07" db="EMBL/GenBank/DDBJ databases">
        <authorList>
            <consortium name="Caenorhabditis brenneri Sequencing and Analysis Consortium"/>
            <person name="Wilson R.K."/>
        </authorList>
    </citation>
    <scope>NUCLEOTIDE SEQUENCE [LARGE SCALE GENOMIC DNA]</scope>
    <source>
        <strain evidence="6">PB2801</strain>
    </source>
</reference>
<evidence type="ECO:0000256" key="3">
    <source>
        <dbReference type="PROSITE-ProRule" id="PRU10141"/>
    </source>
</evidence>
<dbReference type="HOGENOM" id="CLU_000288_181_1_1"/>
<evidence type="ECO:0000259" key="4">
    <source>
        <dbReference type="PROSITE" id="PS50011"/>
    </source>
</evidence>
<dbReference type="GO" id="GO:0005524">
    <property type="term" value="F:ATP binding"/>
    <property type="evidence" value="ECO:0007669"/>
    <property type="project" value="UniProtKB-UniRule"/>
</dbReference>
<sequence length="307" mass="35766">MFANRSSVILHRAPDYYSKNVFEPSVRKEKEHRPKKDFWLEGTPYLAEENIGAGAFGIVCKAIDTRSDEPVAIKKVQNAYKNKSSAKCALREIRILRELSHENIIKVKDIFIIGKNFDRDIYLVMDLMEADLNKVLQSTQNLGEDHFRYFFYQIVRGLKYLHSAGIIPSRSETIESSSERRLPTEDRRFWNVKIRPLLQNSSKQSIWFRKPICKIILKMMLIGSISLQQYVSTLWYRAPEILLSMGEYDTKVDIWSAGCIFAEMLLRREIFPGNDTYSQIKLIIDCLGTPEKKAIKRINSPQIRDYI</sequence>
<dbReference type="PROSITE" id="PS00107">
    <property type="entry name" value="PROTEIN_KINASE_ATP"/>
    <property type="match status" value="1"/>
</dbReference>
<organism evidence="6">
    <name type="scientific">Caenorhabditis brenneri</name>
    <name type="common">Nematode worm</name>
    <dbReference type="NCBI Taxonomy" id="135651"/>
    <lineage>
        <taxon>Eukaryota</taxon>
        <taxon>Metazoa</taxon>
        <taxon>Ecdysozoa</taxon>
        <taxon>Nematoda</taxon>
        <taxon>Chromadorea</taxon>
        <taxon>Rhabditida</taxon>
        <taxon>Rhabditina</taxon>
        <taxon>Rhabditomorpha</taxon>
        <taxon>Rhabditoidea</taxon>
        <taxon>Rhabditidae</taxon>
        <taxon>Peloderinae</taxon>
        <taxon>Caenorhabditis</taxon>
    </lineage>
</organism>
<dbReference type="PROSITE" id="PS50011">
    <property type="entry name" value="PROTEIN_KINASE_DOM"/>
    <property type="match status" value="1"/>
</dbReference>
<feature type="non-terminal residue" evidence="5">
    <location>
        <position position="307"/>
    </location>
</feature>
<dbReference type="GO" id="GO:0004672">
    <property type="term" value="F:protein kinase activity"/>
    <property type="evidence" value="ECO:0007669"/>
    <property type="project" value="InterPro"/>
</dbReference>